<dbReference type="AlphaFoldDB" id="A0A508X104"/>
<dbReference type="EMBL" id="CABFNB010000116">
    <property type="protein sequence ID" value="VTZ63167.1"/>
    <property type="molecule type" value="Genomic_DNA"/>
</dbReference>
<evidence type="ECO:0000259" key="4">
    <source>
        <dbReference type="PROSITE" id="PS50109"/>
    </source>
</evidence>
<dbReference type="PANTHER" id="PTHR43065">
    <property type="entry name" value="SENSOR HISTIDINE KINASE"/>
    <property type="match status" value="1"/>
</dbReference>
<reference evidence="5" key="1">
    <citation type="submission" date="2019-06" db="EMBL/GenBank/DDBJ databases">
        <authorList>
            <person name="Le Quere A."/>
            <person name="Colella S."/>
        </authorList>
    </citation>
    <scope>NUCLEOTIDE SEQUENCE</scope>
    <source>
        <strain evidence="5">EmedicaeMD41</strain>
    </source>
</reference>
<comment type="catalytic activity">
    <reaction evidence="1">
        <text>ATP + protein L-histidine = ADP + protein N-phospho-L-histidine.</text>
        <dbReference type="EC" id="2.7.13.3"/>
    </reaction>
</comment>
<evidence type="ECO:0000313" key="5">
    <source>
        <dbReference type="EMBL" id="VTZ63167.1"/>
    </source>
</evidence>
<keyword evidence="5" id="KW-0808">Transferase</keyword>
<sequence length="611" mass="66239">MVLRIRPKTVIVTMFALLAGTLVCHATAPRRVLLIYESESTLVAAMQLASGFQEYMEANDPGHVEYYTEYLDTLRFSSPEHSLRLAGFLEAKYGQLDLDVVVAAGPDALRFVLETRERFANDVPVVFGAVTESSVTGNLPPDVKGVVSRFDVGKTVQLASRLQPRARKVVVMYGSALFDRKWGDTATAVLGERYAGLDVEYVSGLSLDGFRKTAAELPSDAALVILTVFEDAEGMKFVPRDAARAIAAASGAPVYGVYSSYLGFRVLGGYVGTFPSIGAQMAALSLDVMRGDLSAPRTTPAQETALVDWREVQRLGIDDVLIPEDAEILSYAPSVWERYRLPISAALLVIAAQMLTIAALVYQNRRGRRLEATLASERVELAHLSRRSQLGELSGAFAHELTQPLTSILANAEAGQRLATETAPDMNEIRAIFDDIVADDRRASSVISQLRSMMLKGEASQEILDLNDAVRQTVALARAEMLARRTEVEVHNELASVRVKANLVQLQQVILNLLVNAADAMADIPPKQRRVEIAVDRSNNGYCELSVADMGPGIPVGMRGEVFKPFVSSKKGGLGLGLAICRSIIEAQGGKLFFDDGVKRGARAIVILPSA</sequence>
<keyword evidence="5" id="KW-0418">Kinase</keyword>
<dbReference type="Gene3D" id="3.30.565.10">
    <property type="entry name" value="Histidine kinase-like ATPase, C-terminal domain"/>
    <property type="match status" value="1"/>
</dbReference>
<name>A0A508X104_9HYPH</name>
<dbReference type="Gene3D" id="3.40.50.2300">
    <property type="match status" value="2"/>
</dbReference>
<keyword evidence="3" id="KW-0597">Phosphoprotein</keyword>
<evidence type="ECO:0000256" key="3">
    <source>
        <dbReference type="ARBA" id="ARBA00022553"/>
    </source>
</evidence>
<dbReference type="PRINTS" id="PR00344">
    <property type="entry name" value="BCTRLSENSOR"/>
</dbReference>
<dbReference type="CDD" id="cd00082">
    <property type="entry name" value="HisKA"/>
    <property type="match status" value="1"/>
</dbReference>
<dbReference type="SMART" id="SM00387">
    <property type="entry name" value="HATPase_c"/>
    <property type="match status" value="1"/>
</dbReference>
<dbReference type="SUPFAM" id="SSF55874">
    <property type="entry name" value="ATPase domain of HSP90 chaperone/DNA topoisomerase II/histidine kinase"/>
    <property type="match status" value="1"/>
</dbReference>
<dbReference type="GO" id="GO:0000155">
    <property type="term" value="F:phosphorelay sensor kinase activity"/>
    <property type="evidence" value="ECO:0007669"/>
    <property type="project" value="InterPro"/>
</dbReference>
<dbReference type="SUPFAM" id="SSF47384">
    <property type="entry name" value="Homodimeric domain of signal transducing histidine kinase"/>
    <property type="match status" value="1"/>
</dbReference>
<dbReference type="Proteomes" id="UP000507954">
    <property type="component" value="Unassembled WGS sequence"/>
</dbReference>
<dbReference type="Gene3D" id="1.10.287.130">
    <property type="match status" value="1"/>
</dbReference>
<dbReference type="InterPro" id="IPR003661">
    <property type="entry name" value="HisK_dim/P_dom"/>
</dbReference>
<dbReference type="InterPro" id="IPR036890">
    <property type="entry name" value="HATPase_C_sf"/>
</dbReference>
<dbReference type="InterPro" id="IPR003594">
    <property type="entry name" value="HATPase_dom"/>
</dbReference>
<dbReference type="PANTHER" id="PTHR43065:SF42">
    <property type="entry name" value="TWO-COMPONENT SENSOR PPRA"/>
    <property type="match status" value="1"/>
</dbReference>
<dbReference type="SMART" id="SM00388">
    <property type="entry name" value="HisKA"/>
    <property type="match status" value="1"/>
</dbReference>
<dbReference type="EC" id="2.7.13.3" evidence="2"/>
<feature type="domain" description="Histidine kinase" evidence="4">
    <location>
        <begin position="396"/>
        <end position="611"/>
    </location>
</feature>
<evidence type="ECO:0000256" key="2">
    <source>
        <dbReference type="ARBA" id="ARBA00012438"/>
    </source>
</evidence>
<dbReference type="RefSeq" id="WP_162303423.1">
    <property type="nucleotide sequence ID" value="NZ_CABFNB010000116.1"/>
</dbReference>
<proteinExistence type="predicted"/>
<dbReference type="InterPro" id="IPR004358">
    <property type="entry name" value="Sig_transdc_His_kin-like_C"/>
</dbReference>
<accession>A0A508X104</accession>
<dbReference type="PROSITE" id="PS50109">
    <property type="entry name" value="HIS_KIN"/>
    <property type="match status" value="1"/>
</dbReference>
<dbReference type="InterPro" id="IPR005467">
    <property type="entry name" value="His_kinase_dom"/>
</dbReference>
<dbReference type="InterPro" id="IPR036097">
    <property type="entry name" value="HisK_dim/P_sf"/>
</dbReference>
<organism evidence="5">
    <name type="scientific">Sinorhizobium medicae</name>
    <dbReference type="NCBI Taxonomy" id="110321"/>
    <lineage>
        <taxon>Bacteria</taxon>
        <taxon>Pseudomonadati</taxon>
        <taxon>Pseudomonadota</taxon>
        <taxon>Alphaproteobacteria</taxon>
        <taxon>Hyphomicrobiales</taxon>
        <taxon>Rhizobiaceae</taxon>
        <taxon>Sinorhizobium/Ensifer group</taxon>
        <taxon>Sinorhizobium</taxon>
    </lineage>
</organism>
<evidence type="ECO:0000256" key="1">
    <source>
        <dbReference type="ARBA" id="ARBA00000085"/>
    </source>
</evidence>
<protein>
    <recommendedName>
        <fullName evidence="2">histidine kinase</fullName>
        <ecNumber evidence="2">2.7.13.3</ecNumber>
    </recommendedName>
</protein>
<gene>
    <name evidence="5" type="ORF">EMEDMD4_490094</name>
</gene>
<dbReference type="Pfam" id="PF02518">
    <property type="entry name" value="HATPase_c"/>
    <property type="match status" value="1"/>
</dbReference>